<proteinExistence type="predicted"/>
<reference evidence="1" key="1">
    <citation type="submission" date="2013-07" db="EMBL/GenBank/DDBJ databases">
        <title>The Genome Sequence of Cryptococcus dejecticola CBS10117.</title>
        <authorList>
            <consortium name="The Broad Institute Genome Sequencing Platform"/>
            <person name="Cuomo C."/>
            <person name="Litvintseva A."/>
            <person name="Chen Y."/>
            <person name="Heitman J."/>
            <person name="Sun S."/>
            <person name="Springer D."/>
            <person name="Dromer F."/>
            <person name="Young S.K."/>
            <person name="Zeng Q."/>
            <person name="Gargeya S."/>
            <person name="Fitzgerald M."/>
            <person name="Abouelleil A."/>
            <person name="Alvarado L."/>
            <person name="Berlin A.M."/>
            <person name="Chapman S.B."/>
            <person name="Dewar J."/>
            <person name="Goldberg J."/>
            <person name="Griggs A."/>
            <person name="Gujja S."/>
            <person name="Hansen M."/>
            <person name="Howarth C."/>
            <person name="Imamovic A."/>
            <person name="Larimer J."/>
            <person name="McCowan C."/>
            <person name="Murphy C."/>
            <person name="Pearson M."/>
            <person name="Priest M."/>
            <person name="Roberts A."/>
            <person name="Saif S."/>
            <person name="Shea T."/>
            <person name="Sykes S."/>
            <person name="Wortman J."/>
            <person name="Nusbaum C."/>
            <person name="Birren B."/>
        </authorList>
    </citation>
    <scope>NUCLEOTIDE SEQUENCE [LARGE SCALE GENOMIC DNA]</scope>
    <source>
        <strain evidence="1">CBS 10117</strain>
    </source>
</reference>
<dbReference type="EMBL" id="CP144530">
    <property type="protein sequence ID" value="WWC57777.1"/>
    <property type="molecule type" value="Genomic_DNA"/>
</dbReference>
<dbReference type="GeneID" id="28964011"/>
<dbReference type="OrthoDB" id="2566584at2759"/>
<evidence type="ECO:0000313" key="3">
    <source>
        <dbReference type="Proteomes" id="UP000078595"/>
    </source>
</evidence>
<evidence type="ECO:0000313" key="1">
    <source>
        <dbReference type="EMBL" id="OBR88495.1"/>
    </source>
</evidence>
<dbReference type="Proteomes" id="UP000078595">
    <property type="component" value="Chromosome 1"/>
</dbReference>
<gene>
    <name evidence="1" type="ORF">I303_00312</name>
    <name evidence="2" type="ORF">I303_100312</name>
</gene>
<accession>A0A1A6AEK2</accession>
<protein>
    <submittedName>
        <fullName evidence="1">Uncharacterized protein</fullName>
    </submittedName>
</protein>
<sequence length="159" mass="17086">MPKFPLIPFVPKPEPTSSYFKVKLALQPTKIVTAGVTDTQGFFLGIFSEKLKIVVDLNGETKALAIDYNRIMINLTLLPASTSSTISKPANTTVPLVLLQPVLQAQGWVGETEFGGIVTDAPPGDYHIKVELIDMTMIFNGQASTAILGTLVSKGVKLV</sequence>
<reference evidence="2" key="2">
    <citation type="submission" date="2013-07" db="EMBL/GenBank/DDBJ databases">
        <authorList>
            <consortium name="The Broad Institute Genome Sequencing Platform"/>
            <person name="Cuomo C."/>
            <person name="Litvintseva A."/>
            <person name="Chen Y."/>
            <person name="Heitman J."/>
            <person name="Sun S."/>
            <person name="Springer D."/>
            <person name="Dromer F."/>
            <person name="Young S.K."/>
            <person name="Zeng Q."/>
            <person name="Gargeya S."/>
            <person name="Fitzgerald M."/>
            <person name="Abouelleil A."/>
            <person name="Alvarado L."/>
            <person name="Berlin A.M."/>
            <person name="Chapman S.B."/>
            <person name="Dewar J."/>
            <person name="Goldberg J."/>
            <person name="Griggs A."/>
            <person name="Gujja S."/>
            <person name="Hansen M."/>
            <person name="Howarth C."/>
            <person name="Imamovic A."/>
            <person name="Larimer J."/>
            <person name="McCowan C."/>
            <person name="Murphy C."/>
            <person name="Pearson M."/>
            <person name="Priest M."/>
            <person name="Roberts A."/>
            <person name="Saif S."/>
            <person name="Shea T."/>
            <person name="Sykes S."/>
            <person name="Wortman J."/>
            <person name="Nusbaum C."/>
            <person name="Birren B."/>
        </authorList>
    </citation>
    <scope>NUCLEOTIDE SEQUENCE</scope>
    <source>
        <strain evidence="2">CBS 10117</strain>
    </source>
</reference>
<evidence type="ECO:0000313" key="2">
    <source>
        <dbReference type="EMBL" id="WWC57777.1"/>
    </source>
</evidence>
<name>A0A1A6AEK2_9TREE</name>
<dbReference type="AlphaFoldDB" id="A0A1A6AEK2"/>
<keyword evidence="3" id="KW-1185">Reference proteome</keyword>
<dbReference type="KEGG" id="kdj:28964011"/>
<dbReference type="VEuPathDB" id="FungiDB:I303_00312"/>
<dbReference type="RefSeq" id="XP_018266337.1">
    <property type="nucleotide sequence ID" value="XM_018403683.1"/>
</dbReference>
<organism evidence="1">
    <name type="scientific">Kwoniella dejecticola CBS 10117</name>
    <dbReference type="NCBI Taxonomy" id="1296121"/>
    <lineage>
        <taxon>Eukaryota</taxon>
        <taxon>Fungi</taxon>
        <taxon>Dikarya</taxon>
        <taxon>Basidiomycota</taxon>
        <taxon>Agaricomycotina</taxon>
        <taxon>Tremellomycetes</taxon>
        <taxon>Tremellales</taxon>
        <taxon>Cryptococcaceae</taxon>
        <taxon>Kwoniella</taxon>
    </lineage>
</organism>
<reference evidence="2" key="3">
    <citation type="submission" date="2024-02" db="EMBL/GenBank/DDBJ databases">
        <title>Comparative genomics of Cryptococcus and Kwoniella reveals pathogenesis evolution and contrasting modes of karyotype evolution via chromosome fusion or intercentromeric recombination.</title>
        <authorList>
            <person name="Coelho M.A."/>
            <person name="David-Palma M."/>
            <person name="Shea T."/>
            <person name="Bowers K."/>
            <person name="McGinley-Smith S."/>
            <person name="Mohammad A.W."/>
            <person name="Gnirke A."/>
            <person name="Yurkov A.M."/>
            <person name="Nowrousian M."/>
            <person name="Sun S."/>
            <person name="Cuomo C.A."/>
            <person name="Heitman J."/>
        </authorList>
    </citation>
    <scope>NUCLEOTIDE SEQUENCE</scope>
    <source>
        <strain evidence="2">CBS 10117</strain>
    </source>
</reference>
<dbReference type="EMBL" id="KI894027">
    <property type="protein sequence ID" value="OBR88495.1"/>
    <property type="molecule type" value="Genomic_DNA"/>
</dbReference>